<dbReference type="EMBL" id="JADOXO010000002">
    <property type="protein sequence ID" value="KAF9821941.1"/>
    <property type="molecule type" value="Genomic_DNA"/>
</dbReference>
<proteinExistence type="predicted"/>
<feature type="compositionally biased region" description="Basic and acidic residues" evidence="1">
    <location>
        <begin position="235"/>
        <end position="246"/>
    </location>
</feature>
<feature type="region of interest" description="Disordered" evidence="1">
    <location>
        <begin position="346"/>
        <end position="489"/>
    </location>
</feature>
<name>A0A8H7PBU3_9APHY</name>
<evidence type="ECO:0000313" key="4">
    <source>
        <dbReference type="Proteomes" id="UP000639403"/>
    </source>
</evidence>
<evidence type="ECO:0000256" key="1">
    <source>
        <dbReference type="SAM" id="MobiDB-lite"/>
    </source>
</evidence>
<dbReference type="AlphaFoldDB" id="A0A8H7PBU3"/>
<accession>A0A8H7PBU3</accession>
<feature type="transmembrane region" description="Helical" evidence="2">
    <location>
        <begin position="506"/>
        <end position="526"/>
    </location>
</feature>
<evidence type="ECO:0000313" key="3">
    <source>
        <dbReference type="EMBL" id="KAF9821941.1"/>
    </source>
</evidence>
<feature type="compositionally biased region" description="Polar residues" evidence="1">
    <location>
        <begin position="54"/>
        <end position="80"/>
    </location>
</feature>
<comment type="caution">
    <text evidence="3">The sequence shown here is derived from an EMBL/GenBank/DDBJ whole genome shotgun (WGS) entry which is preliminary data.</text>
</comment>
<feature type="compositionally biased region" description="Low complexity" evidence="1">
    <location>
        <begin position="437"/>
        <end position="454"/>
    </location>
</feature>
<protein>
    <submittedName>
        <fullName evidence="3">Uncharacterized protein</fullName>
    </submittedName>
</protein>
<reference evidence="3" key="1">
    <citation type="submission" date="2020-11" db="EMBL/GenBank/DDBJ databases">
        <authorList>
            <person name="Koelle M."/>
            <person name="Horta M.A.C."/>
            <person name="Nowrousian M."/>
            <person name="Ohm R.A."/>
            <person name="Benz P."/>
            <person name="Pilgard A."/>
        </authorList>
    </citation>
    <scope>NUCLEOTIDE SEQUENCE</scope>
    <source>
        <strain evidence="3">FPRL280</strain>
    </source>
</reference>
<keyword evidence="2" id="KW-0472">Membrane</keyword>
<reference evidence="3" key="2">
    <citation type="journal article" name="Front. Microbiol.">
        <title>Degradative Capacity of Two Strains of Rhodonia placenta: From Phenotype to Genotype.</title>
        <authorList>
            <person name="Kolle M."/>
            <person name="Horta M.A.C."/>
            <person name="Nowrousian M."/>
            <person name="Ohm R.A."/>
            <person name="Benz J.P."/>
            <person name="Pilgard A."/>
        </authorList>
    </citation>
    <scope>NUCLEOTIDE SEQUENCE</scope>
    <source>
        <strain evidence="3">FPRL280</strain>
    </source>
</reference>
<feature type="region of interest" description="Disordered" evidence="1">
    <location>
        <begin position="194"/>
        <end position="249"/>
    </location>
</feature>
<keyword evidence="2" id="KW-0812">Transmembrane</keyword>
<organism evidence="3 4">
    <name type="scientific">Rhodonia placenta</name>
    <dbReference type="NCBI Taxonomy" id="104341"/>
    <lineage>
        <taxon>Eukaryota</taxon>
        <taxon>Fungi</taxon>
        <taxon>Dikarya</taxon>
        <taxon>Basidiomycota</taxon>
        <taxon>Agaricomycotina</taxon>
        <taxon>Agaricomycetes</taxon>
        <taxon>Polyporales</taxon>
        <taxon>Adustoporiaceae</taxon>
        <taxon>Rhodonia</taxon>
    </lineage>
</organism>
<feature type="compositionally biased region" description="Low complexity" evidence="1">
    <location>
        <begin position="39"/>
        <end position="53"/>
    </location>
</feature>
<dbReference type="Proteomes" id="UP000639403">
    <property type="component" value="Unassembled WGS sequence"/>
</dbReference>
<feature type="compositionally biased region" description="Pro residues" evidence="1">
    <location>
        <begin position="472"/>
        <end position="484"/>
    </location>
</feature>
<sequence>MKLARKVRKFSRIAAADDHPQGRRIGDMLEDPYSLMTMPPAVVSSPSSSPSRSTFTTESHLQLPSSSLKRAATMRSSTDVPAQGAQGIQRARSPVSPIIFARPNGSHSSLSETSSALYSESRVPSRSPSLLRSEIKEVDDESPFSEAPAADAVSGSGAHSPGAQGDDVAIPTHLRDAERSRIDLPLRTASLRRVMRPRTPTKRRLSLDLRSFSPEPVKGAKLKKGKSALVSSSKKSAEEERKRSTDEMEDALDDETLRVTGSLSDKERALYLKRTRKILQLFGDKPPKEFFQVTQATRPGDDTLDAIDTISILTTVSENRRDSRATFTSLTSSTISLTVHRRMRDSVQSISEPSSPLAFTGNELPEDKKQSQEQEKRKLQSSAQDAIEEHATEASSHTEPESSGAARKSESSFEEGDLPPLPLSPIQPIHQPRPKPSIQSISAASTTSHTRTLSFHSQAPLNPHGHAHEPEPPLPAPPRTPPPGADDQATNAVSLSMRRPTFTQGLILGQFSILFLLVLVLKYLFFDTVSDHAYRTSSYQPKIERDEDEDGIALVAERLAPKPAQDGKQSGNECESADWLNALLMQVLEAYRVKLRDGLPGAEGDEVARKRVERFANQMRPPGFLVRHG</sequence>
<feature type="compositionally biased region" description="Basic and acidic residues" evidence="1">
    <location>
        <begin position="387"/>
        <end position="400"/>
    </location>
</feature>
<feature type="compositionally biased region" description="Low complexity" evidence="1">
    <location>
        <begin position="106"/>
        <end position="132"/>
    </location>
</feature>
<feature type="region of interest" description="Disordered" evidence="1">
    <location>
        <begin position="37"/>
        <end position="168"/>
    </location>
</feature>
<gene>
    <name evidence="3" type="ORF">IEO21_00371</name>
</gene>
<keyword evidence="2" id="KW-1133">Transmembrane helix</keyword>
<evidence type="ECO:0000256" key="2">
    <source>
        <dbReference type="SAM" id="Phobius"/>
    </source>
</evidence>
<feature type="compositionally biased region" description="Basic residues" evidence="1">
    <location>
        <begin position="194"/>
        <end position="204"/>
    </location>
</feature>
<feature type="compositionally biased region" description="Basic and acidic residues" evidence="1">
    <location>
        <begin position="365"/>
        <end position="378"/>
    </location>
</feature>